<evidence type="ECO:0000313" key="3">
    <source>
        <dbReference type="Proteomes" id="UP000002358"/>
    </source>
</evidence>
<reference evidence="2" key="1">
    <citation type="submission" date="2021-01" db="UniProtKB">
        <authorList>
            <consortium name="EnsemblMetazoa"/>
        </authorList>
    </citation>
    <scope>IDENTIFICATION</scope>
</reference>
<dbReference type="PANTHER" id="PTHR47510">
    <property type="entry name" value="REVERSE TRANSCRIPTASE DOMAIN-CONTAINING PROTEIN"/>
    <property type="match status" value="1"/>
</dbReference>
<dbReference type="SUPFAM" id="SSF56672">
    <property type="entry name" value="DNA/RNA polymerases"/>
    <property type="match status" value="1"/>
</dbReference>
<organism evidence="2 3">
    <name type="scientific">Nasonia vitripennis</name>
    <name type="common">Parasitic wasp</name>
    <dbReference type="NCBI Taxonomy" id="7425"/>
    <lineage>
        <taxon>Eukaryota</taxon>
        <taxon>Metazoa</taxon>
        <taxon>Ecdysozoa</taxon>
        <taxon>Arthropoda</taxon>
        <taxon>Hexapoda</taxon>
        <taxon>Insecta</taxon>
        <taxon>Pterygota</taxon>
        <taxon>Neoptera</taxon>
        <taxon>Endopterygota</taxon>
        <taxon>Hymenoptera</taxon>
        <taxon>Apocrita</taxon>
        <taxon>Proctotrupomorpha</taxon>
        <taxon>Chalcidoidea</taxon>
        <taxon>Pteromalidae</taxon>
        <taxon>Pteromalinae</taxon>
        <taxon>Nasonia</taxon>
    </lineage>
</organism>
<dbReference type="GeneID" id="116417754"/>
<dbReference type="KEGG" id="nvi:116417754"/>
<keyword evidence="3" id="KW-1185">Reference proteome</keyword>
<dbReference type="InterPro" id="IPR043502">
    <property type="entry name" value="DNA/RNA_pol_sf"/>
</dbReference>
<dbReference type="InParanoid" id="A0A7M7QNP1"/>
<dbReference type="CDD" id="cd01650">
    <property type="entry name" value="RT_nLTR_like"/>
    <property type="match status" value="1"/>
</dbReference>
<dbReference type="InterPro" id="IPR036691">
    <property type="entry name" value="Endo/exonu/phosph_ase_sf"/>
</dbReference>
<dbReference type="RefSeq" id="XP_031788490.1">
    <property type="nucleotide sequence ID" value="XM_031932630.1"/>
</dbReference>
<dbReference type="PROSITE" id="PS50878">
    <property type="entry name" value="RT_POL"/>
    <property type="match status" value="1"/>
</dbReference>
<dbReference type="Gene3D" id="3.60.10.10">
    <property type="entry name" value="Endonuclease/exonuclease/phosphatase"/>
    <property type="match status" value="1"/>
</dbReference>
<accession>A0A7M7QNP1</accession>
<evidence type="ECO:0000259" key="1">
    <source>
        <dbReference type="PROSITE" id="PS50878"/>
    </source>
</evidence>
<dbReference type="GO" id="GO:0071897">
    <property type="term" value="P:DNA biosynthetic process"/>
    <property type="evidence" value="ECO:0007669"/>
    <property type="project" value="UniProtKB-ARBA"/>
</dbReference>
<dbReference type="EnsemblMetazoa" id="XM_031932630">
    <property type="protein sequence ID" value="XP_031788490"/>
    <property type="gene ID" value="LOC116417754"/>
</dbReference>
<protein>
    <recommendedName>
        <fullName evidence="1">Reverse transcriptase domain-containing protein</fullName>
    </recommendedName>
</protein>
<dbReference type="Proteomes" id="UP000002358">
    <property type="component" value="Unassembled WGS sequence"/>
</dbReference>
<dbReference type="PANTHER" id="PTHR47510:SF3">
    <property type="entry name" value="ENDO_EXONUCLEASE_PHOSPHATASE DOMAIN-CONTAINING PROTEIN"/>
    <property type="match status" value="1"/>
</dbReference>
<dbReference type="Pfam" id="PF00078">
    <property type="entry name" value="RVT_1"/>
    <property type="match status" value="1"/>
</dbReference>
<dbReference type="AlphaFoldDB" id="A0A7M7QNP1"/>
<evidence type="ECO:0000313" key="2">
    <source>
        <dbReference type="EnsemblMetazoa" id="XP_031788490"/>
    </source>
</evidence>
<sequence length="667" mass="74765">MGMFRQCLANVRPSYHLFGVAETRFRSEVDDVFAQVDGYSVLRQDRNKRGGGVALFISNVFKATILCSSQSEGKPGIPEYLMCGVQQGNKPPIFVAVIYRPPGVSFSDNSELANNLRRYPEGYDYRLVMGDLNANMLSTSHDAEFVRDLACELNLKLVNHGATHHVGDSHTWIDMIFTDDDNVVLSASNSPANFRSSHTIIDVEIYFQTTEPPALNSLTYRDFKSIKSDKLLSLLAACDWSSVSCSDSGVDTRLEHLSQKLLTVIDQLAPLKEFKPRQKDYPPWVDAELRHMYSRRDALKRRHKHARRGSRRRDDLWTEYQALAAEAERCTNQAREEFIQNRIFDALENNKNVWNELRSLGLISDAEREVDLSGILAEANEDGFTFREVTFVDVVLAVAHFSSQAKGEDGIPQSVIAKSLPVLGHLLVTLFNASLSCGVFPGAWKNAHLVPLKKKPIPSTVSEFRPIALLSFLSKVLEKIVHEQISEFLASKNILDPFQTGFRHNHSTQTALLKLTEDIRTGIDSEKQLLTILLLFDFSKAFDSISPSRLLRKLIRMDFSGSVVLWVMSYLSGRNQRVVTKLNGESSWLTTNHGVPQGSILGPLLFSIYINDLQEVLAGFRGPKGLLADSVAHLLYADDLQTYTQVTRDNLREGVDHMSAAARAVSD</sequence>
<dbReference type="SUPFAM" id="SSF56219">
    <property type="entry name" value="DNase I-like"/>
    <property type="match status" value="1"/>
</dbReference>
<dbReference type="InterPro" id="IPR000477">
    <property type="entry name" value="RT_dom"/>
</dbReference>
<proteinExistence type="predicted"/>
<feature type="domain" description="Reverse transcriptase" evidence="1">
    <location>
        <begin position="433"/>
        <end position="667"/>
    </location>
</feature>
<name>A0A7M7QNP1_NASVI</name>
<dbReference type="OrthoDB" id="7699805at2759"/>